<sequence>MDIDTGNQLPSDTIDKAVIDVEKIINDLGECQYLLLNGSIEIFLKSLVGISLEKLRTEKNDISYAMDKRVDGHEIDLMVFSNGKLEFAVEFKCTLAKDPNASKNQAKKAKEQISKSIEILSSSNPKAKSCIVHFLINSRAKEEVSSNPEWIRKRYPNKDPIKASSLEKEYRKTFTGKTNNIRTITFTSLNRINGIDEISAVIVDAY</sequence>
<evidence type="ECO:0000313" key="2">
    <source>
        <dbReference type="Proteomes" id="UP000010164"/>
    </source>
</evidence>
<dbReference type="EMBL" id="AMRJ01000045">
    <property type="protein sequence ID" value="EKF72882.1"/>
    <property type="molecule type" value="Genomic_DNA"/>
</dbReference>
<protein>
    <submittedName>
        <fullName evidence="1">Uncharacterized protein</fullName>
    </submittedName>
</protein>
<dbReference type="STRING" id="1177179.A11A3_16415"/>
<name>L0WA00_9GAMM</name>
<proteinExistence type="predicted"/>
<organism evidence="1 2">
    <name type="scientific">Alcanivorax hongdengensis A-11-3</name>
    <dbReference type="NCBI Taxonomy" id="1177179"/>
    <lineage>
        <taxon>Bacteria</taxon>
        <taxon>Pseudomonadati</taxon>
        <taxon>Pseudomonadota</taxon>
        <taxon>Gammaproteobacteria</taxon>
        <taxon>Oceanospirillales</taxon>
        <taxon>Alcanivoracaceae</taxon>
        <taxon>Alcanivorax</taxon>
    </lineage>
</organism>
<gene>
    <name evidence="1" type="ORF">A11A3_16415</name>
</gene>
<comment type="caution">
    <text evidence="1">The sequence shown here is derived from an EMBL/GenBank/DDBJ whole genome shotgun (WGS) entry which is preliminary data.</text>
</comment>
<dbReference type="AlphaFoldDB" id="L0WA00"/>
<accession>L0WA00</accession>
<keyword evidence="2" id="KW-1185">Reference proteome</keyword>
<reference evidence="1 2" key="1">
    <citation type="journal article" date="2012" name="J. Bacteriol.">
        <title>Genome Sequence of the Alkane-Degrading Bacterium Alcanivorax hongdengensis Type Strain A-11-3.</title>
        <authorList>
            <person name="Lai Q."/>
            <person name="Shao Z."/>
        </authorList>
    </citation>
    <scope>NUCLEOTIDE SEQUENCE [LARGE SCALE GENOMIC DNA]</scope>
    <source>
        <strain evidence="1 2">A-11-3</strain>
    </source>
</reference>
<dbReference type="RefSeq" id="WP_008930448.1">
    <property type="nucleotide sequence ID" value="NZ_AMRJ01000045.1"/>
</dbReference>
<dbReference type="OrthoDB" id="7065960at2"/>
<dbReference type="Proteomes" id="UP000010164">
    <property type="component" value="Unassembled WGS sequence"/>
</dbReference>
<evidence type="ECO:0000313" key="1">
    <source>
        <dbReference type="EMBL" id="EKF72882.1"/>
    </source>
</evidence>